<keyword evidence="4" id="KW-0496">Mitochondrion</keyword>
<dbReference type="PANTHER" id="PTHR47037">
    <property type="entry name" value="39S RIBOSOMAL PROTEIN L33, MITOCHONDRIAL"/>
    <property type="match status" value="1"/>
</dbReference>
<comment type="caution">
    <text evidence="7">The sequence shown here is derived from an EMBL/GenBank/DDBJ whole genome shotgun (WGS) entry which is preliminary data.</text>
</comment>
<gene>
    <name evidence="7" type="ORF">BD324DRAFT_584122</name>
</gene>
<dbReference type="FunCoup" id="A0A1Y1U7M1">
    <property type="interactions" value="138"/>
</dbReference>
<dbReference type="OrthoDB" id="193499at2759"/>
<dbReference type="NCBIfam" id="NF001860">
    <property type="entry name" value="PRK00595.1"/>
    <property type="match status" value="1"/>
</dbReference>
<dbReference type="InterPro" id="IPR011332">
    <property type="entry name" value="Ribosomal_zn-bd"/>
</dbReference>
<evidence type="ECO:0000256" key="4">
    <source>
        <dbReference type="ARBA" id="ARBA00023128"/>
    </source>
</evidence>
<keyword evidence="5" id="KW-0687">Ribonucleoprotein</keyword>
<dbReference type="GO" id="GO:0006412">
    <property type="term" value="P:translation"/>
    <property type="evidence" value="ECO:0007669"/>
    <property type="project" value="InterPro"/>
</dbReference>
<dbReference type="RefSeq" id="XP_021868318.1">
    <property type="nucleotide sequence ID" value="XM_022013657.1"/>
</dbReference>
<evidence type="ECO:0000256" key="1">
    <source>
        <dbReference type="ARBA" id="ARBA00004173"/>
    </source>
</evidence>
<dbReference type="GeneID" id="33555465"/>
<dbReference type="GO" id="GO:0003735">
    <property type="term" value="F:structural constituent of ribosome"/>
    <property type="evidence" value="ECO:0007669"/>
    <property type="project" value="InterPro"/>
</dbReference>
<dbReference type="InterPro" id="IPR038584">
    <property type="entry name" value="Ribosomal_bL33_sf"/>
</dbReference>
<dbReference type="InParanoid" id="A0A1Y1U7M1"/>
<dbReference type="GO" id="GO:1990904">
    <property type="term" value="C:ribonucleoprotein complex"/>
    <property type="evidence" value="ECO:0007669"/>
    <property type="project" value="UniProtKB-KW"/>
</dbReference>
<dbReference type="GO" id="GO:0005840">
    <property type="term" value="C:ribosome"/>
    <property type="evidence" value="ECO:0007669"/>
    <property type="project" value="UniProtKB-KW"/>
</dbReference>
<dbReference type="Pfam" id="PF00471">
    <property type="entry name" value="Ribosomal_L33"/>
    <property type="match status" value="1"/>
</dbReference>
<accession>A0A1Y1U7M1</accession>
<keyword evidence="3" id="KW-0689">Ribosomal protein</keyword>
<evidence type="ECO:0000256" key="3">
    <source>
        <dbReference type="ARBA" id="ARBA00022980"/>
    </source>
</evidence>
<evidence type="ECO:0000256" key="6">
    <source>
        <dbReference type="ARBA" id="ARBA00035275"/>
    </source>
</evidence>
<protein>
    <recommendedName>
        <fullName evidence="6">Large ribosomal subunit protein bL33m</fullName>
    </recommendedName>
</protein>
<dbReference type="NCBIfam" id="TIGR01023">
    <property type="entry name" value="rpmG_bact"/>
    <property type="match status" value="1"/>
</dbReference>
<proteinExistence type="inferred from homology"/>
<name>A0A1Y1U7M1_9TREE</name>
<dbReference type="Proteomes" id="UP000193218">
    <property type="component" value="Unassembled WGS sequence"/>
</dbReference>
<organism evidence="7 8">
    <name type="scientific">Kockovaella imperatae</name>
    <dbReference type="NCBI Taxonomy" id="4999"/>
    <lineage>
        <taxon>Eukaryota</taxon>
        <taxon>Fungi</taxon>
        <taxon>Dikarya</taxon>
        <taxon>Basidiomycota</taxon>
        <taxon>Agaricomycotina</taxon>
        <taxon>Tremellomycetes</taxon>
        <taxon>Tremellales</taxon>
        <taxon>Cuniculitremaceae</taxon>
        <taxon>Kockovaella</taxon>
    </lineage>
</organism>
<evidence type="ECO:0000313" key="8">
    <source>
        <dbReference type="Proteomes" id="UP000193218"/>
    </source>
</evidence>
<sequence>RRIIVRLVSTALTGYFYTTTRLRTAPKLSFMKYDPKVRRHVLFMEGKRSSQ</sequence>
<dbReference type="PANTHER" id="PTHR47037:SF1">
    <property type="entry name" value="LARGE RIBOSOMAL SUBUNIT PROTEIN BL33M"/>
    <property type="match status" value="1"/>
</dbReference>
<evidence type="ECO:0000256" key="5">
    <source>
        <dbReference type="ARBA" id="ARBA00023274"/>
    </source>
</evidence>
<dbReference type="InterPro" id="IPR052008">
    <property type="entry name" value="Mitoribosomal_protein_bL33"/>
</dbReference>
<dbReference type="Gene3D" id="2.20.28.120">
    <property type="entry name" value="Ribosomal protein L33"/>
    <property type="match status" value="1"/>
</dbReference>
<dbReference type="EMBL" id="NBSH01000016">
    <property type="protein sequence ID" value="ORX34030.1"/>
    <property type="molecule type" value="Genomic_DNA"/>
</dbReference>
<reference evidence="7 8" key="1">
    <citation type="submission" date="2017-03" db="EMBL/GenBank/DDBJ databases">
        <title>Widespread Adenine N6-methylation of Active Genes in Fungi.</title>
        <authorList>
            <consortium name="DOE Joint Genome Institute"/>
            <person name="Mondo S.J."/>
            <person name="Dannebaum R.O."/>
            <person name="Kuo R.C."/>
            <person name="Louie K.B."/>
            <person name="Bewick A.J."/>
            <person name="Labutti K."/>
            <person name="Haridas S."/>
            <person name="Kuo A."/>
            <person name="Salamov A."/>
            <person name="Ahrendt S.R."/>
            <person name="Lau R."/>
            <person name="Bowen B.P."/>
            <person name="Lipzen A."/>
            <person name="Sullivan W."/>
            <person name="Andreopoulos W.B."/>
            <person name="Clum A."/>
            <person name="Lindquist E."/>
            <person name="Daum C."/>
            <person name="Northen T.R."/>
            <person name="Ramamoorthy G."/>
            <person name="Schmitz R.J."/>
            <person name="Gryganskyi A."/>
            <person name="Culley D."/>
            <person name="Magnuson J."/>
            <person name="James T.Y."/>
            <person name="O'Malley M.A."/>
            <person name="Stajich J.E."/>
            <person name="Spatafora J.W."/>
            <person name="Visel A."/>
            <person name="Grigoriev I.V."/>
        </authorList>
    </citation>
    <scope>NUCLEOTIDE SEQUENCE [LARGE SCALE GENOMIC DNA]</scope>
    <source>
        <strain evidence="7 8">NRRL Y-17943</strain>
    </source>
</reference>
<evidence type="ECO:0000313" key="7">
    <source>
        <dbReference type="EMBL" id="ORX34030.1"/>
    </source>
</evidence>
<dbReference type="GO" id="GO:0005739">
    <property type="term" value="C:mitochondrion"/>
    <property type="evidence" value="ECO:0007669"/>
    <property type="project" value="UniProtKB-SubCell"/>
</dbReference>
<evidence type="ECO:0000256" key="2">
    <source>
        <dbReference type="ARBA" id="ARBA00007596"/>
    </source>
</evidence>
<comment type="similarity">
    <text evidence="2">Belongs to the bacterial ribosomal protein bL33 family.</text>
</comment>
<comment type="subcellular location">
    <subcellularLocation>
        <location evidence="1">Mitochondrion</location>
    </subcellularLocation>
</comment>
<dbReference type="SUPFAM" id="SSF57829">
    <property type="entry name" value="Zn-binding ribosomal proteins"/>
    <property type="match status" value="1"/>
</dbReference>
<feature type="non-terminal residue" evidence="7">
    <location>
        <position position="1"/>
    </location>
</feature>
<dbReference type="STRING" id="4999.A0A1Y1U7M1"/>
<keyword evidence="8" id="KW-1185">Reference proteome</keyword>
<dbReference type="InterPro" id="IPR001705">
    <property type="entry name" value="Ribosomal_bL33"/>
</dbReference>
<dbReference type="AlphaFoldDB" id="A0A1Y1U7M1"/>